<organism evidence="7 8">
    <name type="scientific">Paenibacillus aurantiacus</name>
    <dbReference type="NCBI Taxonomy" id="1936118"/>
    <lineage>
        <taxon>Bacteria</taxon>
        <taxon>Bacillati</taxon>
        <taxon>Bacillota</taxon>
        <taxon>Bacilli</taxon>
        <taxon>Bacillales</taxon>
        <taxon>Paenibacillaceae</taxon>
        <taxon>Paenibacillus</taxon>
    </lineage>
</organism>
<dbReference type="PANTHER" id="PTHR43280">
    <property type="entry name" value="ARAC-FAMILY TRANSCRIPTIONAL REGULATOR"/>
    <property type="match status" value="1"/>
</dbReference>
<dbReference type="Pfam" id="PF00072">
    <property type="entry name" value="Response_reg"/>
    <property type="match status" value="1"/>
</dbReference>
<keyword evidence="2" id="KW-0238">DNA-binding</keyword>
<evidence type="ECO:0000313" key="8">
    <source>
        <dbReference type="Proteomes" id="UP001589747"/>
    </source>
</evidence>
<dbReference type="PRINTS" id="PR00032">
    <property type="entry name" value="HTHARAC"/>
</dbReference>
<dbReference type="RefSeq" id="WP_377502677.1">
    <property type="nucleotide sequence ID" value="NZ_JBHMDO010000054.1"/>
</dbReference>
<dbReference type="SMART" id="SM00342">
    <property type="entry name" value="HTH_ARAC"/>
    <property type="match status" value="1"/>
</dbReference>
<dbReference type="Gene3D" id="1.10.10.60">
    <property type="entry name" value="Homeodomain-like"/>
    <property type="match status" value="2"/>
</dbReference>
<feature type="domain" description="HTH araC/xylS-type" evidence="5">
    <location>
        <begin position="435"/>
        <end position="533"/>
    </location>
</feature>
<evidence type="ECO:0000256" key="2">
    <source>
        <dbReference type="ARBA" id="ARBA00023125"/>
    </source>
</evidence>
<evidence type="ECO:0000259" key="6">
    <source>
        <dbReference type="PROSITE" id="PS50110"/>
    </source>
</evidence>
<evidence type="ECO:0000313" key="7">
    <source>
        <dbReference type="EMBL" id="MFB9330871.1"/>
    </source>
</evidence>
<name>A0ABV5L082_9BACL</name>
<dbReference type="InterPro" id="IPR018062">
    <property type="entry name" value="HTH_AraC-typ_CS"/>
</dbReference>
<dbReference type="PROSITE" id="PS00041">
    <property type="entry name" value="HTH_ARAC_FAMILY_1"/>
    <property type="match status" value="1"/>
</dbReference>
<dbReference type="Pfam" id="PF12833">
    <property type="entry name" value="HTH_18"/>
    <property type="match status" value="1"/>
</dbReference>
<keyword evidence="4" id="KW-0597">Phosphoprotein</keyword>
<keyword evidence="1" id="KW-0805">Transcription regulation</keyword>
<dbReference type="SUPFAM" id="SSF52172">
    <property type="entry name" value="CheY-like"/>
    <property type="match status" value="1"/>
</dbReference>
<dbReference type="InterPro" id="IPR020449">
    <property type="entry name" value="Tscrpt_reg_AraC-type_HTH"/>
</dbReference>
<feature type="modified residue" description="4-aspartylphosphate" evidence="4">
    <location>
        <position position="55"/>
    </location>
</feature>
<protein>
    <submittedName>
        <fullName evidence="7">Helix-turn-helix domain-containing protein</fullName>
    </submittedName>
</protein>
<dbReference type="Proteomes" id="UP001589747">
    <property type="component" value="Unassembled WGS sequence"/>
</dbReference>
<dbReference type="InterPro" id="IPR018060">
    <property type="entry name" value="HTH_AraC"/>
</dbReference>
<reference evidence="7 8" key="1">
    <citation type="submission" date="2024-09" db="EMBL/GenBank/DDBJ databases">
        <authorList>
            <person name="Sun Q."/>
            <person name="Mori K."/>
        </authorList>
    </citation>
    <scope>NUCLEOTIDE SEQUENCE [LARGE SCALE GENOMIC DNA]</scope>
    <source>
        <strain evidence="7 8">TISTR 2452</strain>
    </source>
</reference>
<dbReference type="EMBL" id="JBHMDO010000054">
    <property type="protein sequence ID" value="MFB9330871.1"/>
    <property type="molecule type" value="Genomic_DNA"/>
</dbReference>
<dbReference type="PANTHER" id="PTHR43280:SF2">
    <property type="entry name" value="HTH-TYPE TRANSCRIPTIONAL REGULATOR EXSA"/>
    <property type="match status" value="1"/>
</dbReference>
<dbReference type="Gene3D" id="3.40.50.2300">
    <property type="match status" value="1"/>
</dbReference>
<dbReference type="PROSITE" id="PS50110">
    <property type="entry name" value="RESPONSE_REGULATORY"/>
    <property type="match status" value="1"/>
</dbReference>
<dbReference type="SMART" id="SM00448">
    <property type="entry name" value="REC"/>
    <property type="match status" value="1"/>
</dbReference>
<evidence type="ECO:0000256" key="1">
    <source>
        <dbReference type="ARBA" id="ARBA00023015"/>
    </source>
</evidence>
<dbReference type="InterPro" id="IPR011006">
    <property type="entry name" value="CheY-like_superfamily"/>
</dbReference>
<keyword evidence="3" id="KW-0804">Transcription</keyword>
<evidence type="ECO:0000259" key="5">
    <source>
        <dbReference type="PROSITE" id="PS01124"/>
    </source>
</evidence>
<evidence type="ECO:0000256" key="4">
    <source>
        <dbReference type="PROSITE-ProRule" id="PRU00169"/>
    </source>
</evidence>
<dbReference type="PROSITE" id="PS01124">
    <property type="entry name" value="HTH_ARAC_FAMILY_2"/>
    <property type="match status" value="1"/>
</dbReference>
<dbReference type="InterPro" id="IPR001789">
    <property type="entry name" value="Sig_transdc_resp-reg_receiver"/>
</dbReference>
<accession>A0ABV5L082</accession>
<feature type="domain" description="Response regulatory" evidence="6">
    <location>
        <begin position="3"/>
        <end position="120"/>
    </location>
</feature>
<comment type="caution">
    <text evidence="7">The sequence shown here is derived from an EMBL/GenBank/DDBJ whole genome shotgun (WGS) entry which is preliminary data.</text>
</comment>
<sequence>MLQLLIVDDEVHAVRGIRAGVQWEELGFSGIHEAYNIRQAKEIFSAHKIDILICDIEMPEGDGFQLLAWVNEHSPETESLFLTCHADFKYAQQAIQLGSLDYMLKPVRFTELERTVRKAIGKVQKEKEKQQFAETYKRYYHLWEMHHPIFIERFWQDLLHRSIPSRKDHIQELLAKQKIPYDDTMRFLMVMISVQRWHKELTLREEKIMEYALRNSLEELSTVKRNDGLLVQVKSGALLAILNVRDFKSATGYDELAGDLRAYIDACNRYFFCDLCCYVGMPTPLEDMLSMYESVTVMETQNVTRSNEVLLMSKLRRGSDRIPLPTMDGWAKLLRLGCKRELREEVTRYLDGIKKVEGLDAKLLRGFYEDFLQMIHHVLQDKGLRAHQVFSEMLLSKQAQGITRSVDDLALWVNTLIDVVVGHLHAAQESQPVALKVKGYIAAHLNEDLSREDIAGYVNLNPDYLTRIFKKETGLTISEYVLQERINSAKEMLVKTDRPITDIAYEVGYNNYSYFSKMFKKATGYNPQDYRKSNQLVL</sequence>
<dbReference type="SUPFAM" id="SSF46689">
    <property type="entry name" value="Homeodomain-like"/>
    <property type="match status" value="2"/>
</dbReference>
<gene>
    <name evidence="7" type="ORF">ACFFSY_33435</name>
</gene>
<proteinExistence type="predicted"/>
<dbReference type="InterPro" id="IPR009057">
    <property type="entry name" value="Homeodomain-like_sf"/>
</dbReference>
<keyword evidence="8" id="KW-1185">Reference proteome</keyword>
<evidence type="ECO:0000256" key="3">
    <source>
        <dbReference type="ARBA" id="ARBA00023163"/>
    </source>
</evidence>
<dbReference type="CDD" id="cd17536">
    <property type="entry name" value="REC_YesN-like"/>
    <property type="match status" value="1"/>
</dbReference>